<proteinExistence type="predicted"/>
<reference evidence="1" key="1">
    <citation type="submission" date="2020-09" db="EMBL/GenBank/DDBJ databases">
        <title>Genome-Enabled Discovery of Anthraquinone Biosynthesis in Senna tora.</title>
        <authorList>
            <person name="Kang S.-H."/>
            <person name="Pandey R.P."/>
            <person name="Lee C.-M."/>
            <person name="Sim J.-S."/>
            <person name="Jeong J.-T."/>
            <person name="Choi B.-S."/>
            <person name="Jung M."/>
            <person name="Ginzburg D."/>
            <person name="Zhao K."/>
            <person name="Won S.Y."/>
            <person name="Oh T.-J."/>
            <person name="Yu Y."/>
            <person name="Kim N.-H."/>
            <person name="Lee O.R."/>
            <person name="Lee T.-H."/>
            <person name="Bashyal P."/>
            <person name="Kim T.-S."/>
            <person name="Lee W.-H."/>
            <person name="Kawkins C."/>
            <person name="Kim C.-K."/>
            <person name="Kim J.S."/>
            <person name="Ahn B.O."/>
            <person name="Rhee S.Y."/>
            <person name="Sohng J.K."/>
        </authorList>
    </citation>
    <scope>NUCLEOTIDE SEQUENCE</scope>
    <source>
        <tissue evidence="1">Leaf</tissue>
    </source>
</reference>
<dbReference type="AlphaFoldDB" id="A0A834T804"/>
<comment type="caution">
    <text evidence="1">The sequence shown here is derived from an EMBL/GenBank/DDBJ whole genome shotgun (WGS) entry which is preliminary data.</text>
</comment>
<protein>
    <submittedName>
        <fullName evidence="1">Uncharacterized protein</fullName>
    </submittedName>
</protein>
<gene>
    <name evidence="1" type="ORF">G2W53_031387</name>
</gene>
<accession>A0A834T804</accession>
<sequence length="28" mass="3121">MKKTFEYAQGRTTVQALPGQTRGLSTLH</sequence>
<evidence type="ECO:0000313" key="1">
    <source>
        <dbReference type="EMBL" id="KAF7817418.1"/>
    </source>
</evidence>
<dbReference type="Proteomes" id="UP000634136">
    <property type="component" value="Unassembled WGS sequence"/>
</dbReference>
<evidence type="ECO:0000313" key="2">
    <source>
        <dbReference type="Proteomes" id="UP000634136"/>
    </source>
</evidence>
<dbReference type="EMBL" id="JAAIUW010000009">
    <property type="protein sequence ID" value="KAF7817418.1"/>
    <property type="molecule type" value="Genomic_DNA"/>
</dbReference>
<name>A0A834T804_9FABA</name>
<organism evidence="1 2">
    <name type="scientific">Senna tora</name>
    <dbReference type="NCBI Taxonomy" id="362788"/>
    <lineage>
        <taxon>Eukaryota</taxon>
        <taxon>Viridiplantae</taxon>
        <taxon>Streptophyta</taxon>
        <taxon>Embryophyta</taxon>
        <taxon>Tracheophyta</taxon>
        <taxon>Spermatophyta</taxon>
        <taxon>Magnoliopsida</taxon>
        <taxon>eudicotyledons</taxon>
        <taxon>Gunneridae</taxon>
        <taxon>Pentapetalae</taxon>
        <taxon>rosids</taxon>
        <taxon>fabids</taxon>
        <taxon>Fabales</taxon>
        <taxon>Fabaceae</taxon>
        <taxon>Caesalpinioideae</taxon>
        <taxon>Cassia clade</taxon>
        <taxon>Senna</taxon>
    </lineage>
</organism>
<keyword evidence="2" id="KW-1185">Reference proteome</keyword>